<dbReference type="SMART" id="SM00850">
    <property type="entry name" value="LytTR"/>
    <property type="match status" value="1"/>
</dbReference>
<dbReference type="PROSITE" id="PS50110">
    <property type="entry name" value="RESPONSE_REGULATORY"/>
    <property type="match status" value="1"/>
</dbReference>
<dbReference type="EMBL" id="CP017831">
    <property type="protein sequence ID" value="AOZ96781.1"/>
    <property type="molecule type" value="Genomic_DNA"/>
</dbReference>
<evidence type="ECO:0000313" key="6">
    <source>
        <dbReference type="EMBL" id="AOZ96781.1"/>
    </source>
</evidence>
<dbReference type="RefSeq" id="WP_071176443.1">
    <property type="nucleotide sequence ID" value="NZ_CP017831.1"/>
</dbReference>
<dbReference type="InterPro" id="IPR001789">
    <property type="entry name" value="Sig_transdc_resp-reg_receiver"/>
</dbReference>
<dbReference type="GO" id="GO:0000156">
    <property type="term" value="F:phosphorelay response regulator activity"/>
    <property type="evidence" value="ECO:0007669"/>
    <property type="project" value="InterPro"/>
</dbReference>
<dbReference type="SUPFAM" id="SSF52172">
    <property type="entry name" value="CheY-like"/>
    <property type="match status" value="1"/>
</dbReference>
<dbReference type="PANTHER" id="PTHR37299">
    <property type="entry name" value="TRANSCRIPTIONAL REGULATOR-RELATED"/>
    <property type="match status" value="1"/>
</dbReference>
<dbReference type="AlphaFoldDB" id="A0A1D9P2N9"/>
<feature type="domain" description="Response regulatory" evidence="4">
    <location>
        <begin position="2"/>
        <end position="120"/>
    </location>
</feature>
<sequence>MNIAIVDDISLEIDRLTTMIEKYMEENHHSVKISSFNSAEEFLADYRPLKYTLIFMDIYMDQMSGIEASKKIREMDSDTLIVFLTTSLDHTFDAFGVHAFQYLIKSPDDEALKFSVCKVLDEVISLRSAEGKKISIVVDGENIDIAFSDIVYAQSQKNYIQLTDRLQNGYRTRMTFSDICELLKADSRFLQINRGIMINMDHITNWGKTTCELKGGHMLPVNVREQKTLNQIRQNYVFAKLHSKGTMGGAK</sequence>
<dbReference type="SMART" id="SM00448">
    <property type="entry name" value="REC"/>
    <property type="match status" value="1"/>
</dbReference>
<evidence type="ECO:0000256" key="1">
    <source>
        <dbReference type="ARBA" id="ARBA00018672"/>
    </source>
</evidence>
<dbReference type="Pfam" id="PF00072">
    <property type="entry name" value="Response_reg"/>
    <property type="match status" value="1"/>
</dbReference>
<dbReference type="PANTHER" id="PTHR37299:SF1">
    <property type="entry name" value="STAGE 0 SPORULATION PROTEIN A HOMOLOG"/>
    <property type="match status" value="1"/>
</dbReference>
<dbReference type="Gene3D" id="3.40.50.2300">
    <property type="match status" value="1"/>
</dbReference>
<organism evidence="6 7">
    <name type="scientific">Butyrivibrio hungatei</name>
    <dbReference type="NCBI Taxonomy" id="185008"/>
    <lineage>
        <taxon>Bacteria</taxon>
        <taxon>Bacillati</taxon>
        <taxon>Bacillota</taxon>
        <taxon>Clostridia</taxon>
        <taxon>Lachnospirales</taxon>
        <taxon>Lachnospiraceae</taxon>
        <taxon>Butyrivibrio</taxon>
    </lineage>
</organism>
<dbReference type="OrthoDB" id="9788600at2"/>
<evidence type="ECO:0000259" key="5">
    <source>
        <dbReference type="PROSITE" id="PS50930"/>
    </source>
</evidence>
<keyword evidence="3" id="KW-0597">Phosphoprotein</keyword>
<dbReference type="Proteomes" id="UP000179284">
    <property type="component" value="Chromosome I"/>
</dbReference>
<dbReference type="Pfam" id="PF04397">
    <property type="entry name" value="LytTR"/>
    <property type="match status" value="1"/>
</dbReference>
<keyword evidence="7" id="KW-1185">Reference proteome</keyword>
<dbReference type="KEGG" id="bhu:bhn_I1748"/>
<gene>
    <name evidence="6" type="ORF">bhn_I1748</name>
</gene>
<name>A0A1D9P2N9_9FIRM</name>
<dbReference type="PROSITE" id="PS50930">
    <property type="entry name" value="HTH_LYTTR"/>
    <property type="match status" value="1"/>
</dbReference>
<evidence type="ECO:0000256" key="2">
    <source>
        <dbReference type="ARBA" id="ARBA00024867"/>
    </source>
</evidence>
<feature type="domain" description="HTH LytTR-type" evidence="5">
    <location>
        <begin position="134"/>
        <end position="235"/>
    </location>
</feature>
<dbReference type="GO" id="GO:0003677">
    <property type="term" value="F:DNA binding"/>
    <property type="evidence" value="ECO:0007669"/>
    <property type="project" value="InterPro"/>
</dbReference>
<accession>A0A1D9P2N9</accession>
<evidence type="ECO:0000259" key="4">
    <source>
        <dbReference type="PROSITE" id="PS50110"/>
    </source>
</evidence>
<protein>
    <recommendedName>
        <fullName evidence="1">Stage 0 sporulation protein A homolog</fullName>
    </recommendedName>
</protein>
<evidence type="ECO:0000256" key="3">
    <source>
        <dbReference type="PROSITE-ProRule" id="PRU00169"/>
    </source>
</evidence>
<dbReference type="InterPro" id="IPR046947">
    <property type="entry name" value="LytR-like"/>
</dbReference>
<dbReference type="InterPro" id="IPR011006">
    <property type="entry name" value="CheY-like_superfamily"/>
</dbReference>
<evidence type="ECO:0000313" key="7">
    <source>
        <dbReference type="Proteomes" id="UP000179284"/>
    </source>
</evidence>
<reference evidence="7" key="1">
    <citation type="submission" date="2016-10" db="EMBL/GenBank/DDBJ databases">
        <title>The complete genome sequence of the rumen bacterium Butyrivibrio hungatei MB2003.</title>
        <authorList>
            <person name="Palevich N."/>
            <person name="Kelly W.J."/>
            <person name="Leahy S.C."/>
            <person name="Altermann E."/>
            <person name="Rakonjac J."/>
            <person name="Attwood G.T."/>
        </authorList>
    </citation>
    <scope>NUCLEOTIDE SEQUENCE [LARGE SCALE GENOMIC DNA]</scope>
    <source>
        <strain evidence="7">MB2003</strain>
    </source>
</reference>
<proteinExistence type="predicted"/>
<comment type="function">
    <text evidence="2">May play the central regulatory role in sporulation. It may be an element of the effector pathway responsible for the activation of sporulation genes in response to nutritional stress. Spo0A may act in concert with spo0H (a sigma factor) to control the expression of some genes that are critical to the sporulation process.</text>
</comment>
<feature type="modified residue" description="4-aspartylphosphate" evidence="3">
    <location>
        <position position="57"/>
    </location>
</feature>
<dbReference type="Gene3D" id="2.40.50.1020">
    <property type="entry name" value="LytTr DNA-binding domain"/>
    <property type="match status" value="1"/>
</dbReference>
<dbReference type="InterPro" id="IPR007492">
    <property type="entry name" value="LytTR_DNA-bd_dom"/>
</dbReference>